<feature type="transmembrane region" description="Helical" evidence="8">
    <location>
        <begin position="186"/>
        <end position="207"/>
    </location>
</feature>
<feature type="transmembrane region" description="Helical" evidence="8">
    <location>
        <begin position="37"/>
        <end position="59"/>
    </location>
</feature>
<gene>
    <name evidence="9" type="ORF">ISALK_04715</name>
</gene>
<dbReference type="PROSITE" id="PS50283">
    <property type="entry name" value="NA_SOLUT_SYMP_3"/>
    <property type="match status" value="1"/>
</dbReference>
<evidence type="ECO:0000256" key="5">
    <source>
        <dbReference type="ARBA" id="ARBA00022989"/>
    </source>
</evidence>
<comment type="caution">
    <text evidence="9">The sequence shown here is derived from an EMBL/GenBank/DDBJ whole genome shotgun (WGS) entry which is preliminary data.</text>
</comment>
<dbReference type="GO" id="GO:0022857">
    <property type="term" value="F:transmembrane transporter activity"/>
    <property type="evidence" value="ECO:0007669"/>
    <property type="project" value="InterPro"/>
</dbReference>
<feature type="transmembrane region" description="Helical" evidence="8">
    <location>
        <begin position="356"/>
        <end position="373"/>
    </location>
</feature>
<accession>A0AA43XK19</accession>
<evidence type="ECO:0000313" key="9">
    <source>
        <dbReference type="EMBL" id="NBG87796.1"/>
    </source>
</evidence>
<evidence type="ECO:0000256" key="4">
    <source>
        <dbReference type="ARBA" id="ARBA00022692"/>
    </source>
</evidence>
<dbReference type="CDD" id="cd10322">
    <property type="entry name" value="SLC5sbd"/>
    <property type="match status" value="1"/>
</dbReference>
<evidence type="ECO:0000313" key="10">
    <source>
        <dbReference type="Proteomes" id="UP000449710"/>
    </source>
</evidence>
<comment type="subcellular location">
    <subcellularLocation>
        <location evidence="1">Membrane</location>
        <topology evidence="1">Multi-pass membrane protein</topology>
    </subcellularLocation>
</comment>
<dbReference type="InterPro" id="IPR050277">
    <property type="entry name" value="Sodium:Solute_Symporter"/>
</dbReference>
<keyword evidence="3" id="KW-0813">Transport</keyword>
<dbReference type="InterPro" id="IPR038377">
    <property type="entry name" value="Na/Glc_symporter_sf"/>
</dbReference>
<dbReference type="EMBL" id="SUMG01000004">
    <property type="protein sequence ID" value="NBG87796.1"/>
    <property type="molecule type" value="Genomic_DNA"/>
</dbReference>
<feature type="transmembrane region" description="Helical" evidence="8">
    <location>
        <begin position="264"/>
        <end position="285"/>
    </location>
</feature>
<feature type="transmembrane region" description="Helical" evidence="8">
    <location>
        <begin position="411"/>
        <end position="431"/>
    </location>
</feature>
<evidence type="ECO:0000256" key="7">
    <source>
        <dbReference type="RuleBase" id="RU362091"/>
    </source>
</evidence>
<organism evidence="9 10">
    <name type="scientific">Isachenkonia alkalipeptolytica</name>
    <dbReference type="NCBI Taxonomy" id="2565777"/>
    <lineage>
        <taxon>Bacteria</taxon>
        <taxon>Bacillati</taxon>
        <taxon>Bacillota</taxon>
        <taxon>Clostridia</taxon>
        <taxon>Eubacteriales</taxon>
        <taxon>Clostridiaceae</taxon>
        <taxon>Isachenkonia</taxon>
    </lineage>
</organism>
<keyword evidence="6 8" id="KW-0472">Membrane</keyword>
<dbReference type="Pfam" id="PF00474">
    <property type="entry name" value="SSF"/>
    <property type="match status" value="1"/>
</dbReference>
<evidence type="ECO:0000256" key="1">
    <source>
        <dbReference type="ARBA" id="ARBA00004141"/>
    </source>
</evidence>
<dbReference type="InterPro" id="IPR001734">
    <property type="entry name" value="Na/solute_symporter"/>
</dbReference>
<reference evidence="9 10" key="1">
    <citation type="submission" date="2019-04" db="EMBL/GenBank/DDBJ databases">
        <title>Isachenkonia alkalipeptolytica gen. nov. sp. nov. a new anaerobic, alkiliphilic organothrophic bacterium capable to reduce synthesized ferrihydrite isolated from a soda lake.</title>
        <authorList>
            <person name="Toshchakov S.V."/>
            <person name="Zavarzina D.G."/>
            <person name="Zhilina T.N."/>
            <person name="Kostrikina N.A."/>
            <person name="Kublanov I.V."/>
        </authorList>
    </citation>
    <scope>NUCLEOTIDE SEQUENCE [LARGE SCALE GENOMIC DNA]</scope>
    <source>
        <strain evidence="9 10">Z-1701</strain>
    </source>
</reference>
<dbReference type="RefSeq" id="WP_160719629.1">
    <property type="nucleotide sequence ID" value="NZ_SUMG01000004.1"/>
</dbReference>
<name>A0AA43XK19_9CLOT</name>
<dbReference type="AlphaFoldDB" id="A0AA43XK19"/>
<evidence type="ECO:0000256" key="8">
    <source>
        <dbReference type="SAM" id="Phobius"/>
    </source>
</evidence>
<sequence>MELDHNPAMLVFLGIYFLVIIGIGWHYSKKVKDSKDFMLAGGSLGPVVLMGTLIATWVGSGTVTGGGNSIAYDFGLWPAILFGLTSLIGVGILYIIAPKIRAAGKYTIAEAMEDRYGEGAKILASAIIILAFIGIVSYQFTGLGMVLNVTTGMSVELGTIIAAVLIIFLATIGGLMSVAPTDALSAFLILFGIIVGVPIAIGTAGGWSNVVAEVPESSLTVLGDLSVMQFIGLVIPTLFLLLGDQNMYQRLASSKGDSETKLGTIGWGIGLVVIYPAIAIIAFTARVNFPDIAAGQALIATTTIMPLMVGGLLLAAITAFIITTGSSYLLSAATNITMDIYGNYIKPEATSKEKLVFTRIMIPIIGVLAYVLIQYFPSILAAQMYAYTVYAAGITPAILAVFLWNKRVTKAGGVSSMIAGVIATLVVEFGNLIPYDAAVVSVPIAIVVLIVVTLLTKPEKRIEQ</sequence>
<feature type="transmembrane region" description="Helical" evidence="8">
    <location>
        <begin position="6"/>
        <end position="25"/>
    </location>
</feature>
<feature type="transmembrane region" description="Helical" evidence="8">
    <location>
        <begin position="227"/>
        <end position="243"/>
    </location>
</feature>
<evidence type="ECO:0000256" key="6">
    <source>
        <dbReference type="ARBA" id="ARBA00023136"/>
    </source>
</evidence>
<keyword evidence="5 8" id="KW-1133">Transmembrane helix</keyword>
<feature type="transmembrane region" description="Helical" evidence="8">
    <location>
        <begin position="79"/>
        <end position="97"/>
    </location>
</feature>
<dbReference type="GO" id="GO:0005886">
    <property type="term" value="C:plasma membrane"/>
    <property type="evidence" value="ECO:0007669"/>
    <property type="project" value="TreeGrafter"/>
</dbReference>
<feature type="transmembrane region" description="Helical" evidence="8">
    <location>
        <begin position="122"/>
        <end position="140"/>
    </location>
</feature>
<keyword evidence="10" id="KW-1185">Reference proteome</keyword>
<dbReference type="PANTHER" id="PTHR48086">
    <property type="entry name" value="SODIUM/PROLINE SYMPORTER-RELATED"/>
    <property type="match status" value="1"/>
</dbReference>
<dbReference type="PANTHER" id="PTHR48086:SF7">
    <property type="entry name" value="SODIUM-SOLUTE SYMPORTER-RELATED"/>
    <property type="match status" value="1"/>
</dbReference>
<feature type="transmembrane region" description="Helical" evidence="8">
    <location>
        <begin position="160"/>
        <end position="179"/>
    </location>
</feature>
<feature type="transmembrane region" description="Helical" evidence="8">
    <location>
        <begin position="385"/>
        <end position="404"/>
    </location>
</feature>
<dbReference type="Proteomes" id="UP000449710">
    <property type="component" value="Unassembled WGS sequence"/>
</dbReference>
<proteinExistence type="inferred from homology"/>
<evidence type="ECO:0000256" key="3">
    <source>
        <dbReference type="ARBA" id="ARBA00022448"/>
    </source>
</evidence>
<keyword evidence="4 8" id="KW-0812">Transmembrane</keyword>
<protein>
    <submittedName>
        <fullName evidence="9">Sodium:solute symporter family protein</fullName>
    </submittedName>
</protein>
<feature type="transmembrane region" description="Helical" evidence="8">
    <location>
        <begin position="437"/>
        <end position="456"/>
    </location>
</feature>
<dbReference type="Gene3D" id="1.20.1730.10">
    <property type="entry name" value="Sodium/glucose cotransporter"/>
    <property type="match status" value="1"/>
</dbReference>
<evidence type="ECO:0000256" key="2">
    <source>
        <dbReference type="ARBA" id="ARBA00006434"/>
    </source>
</evidence>
<comment type="similarity">
    <text evidence="2 7">Belongs to the sodium:solute symporter (SSF) (TC 2.A.21) family.</text>
</comment>